<dbReference type="EMBL" id="OZ034826">
    <property type="protein sequence ID" value="CAL1681239.1"/>
    <property type="molecule type" value="Genomic_DNA"/>
</dbReference>
<dbReference type="AlphaFoldDB" id="A0AAV2NLU3"/>
<dbReference type="Proteomes" id="UP001497644">
    <property type="component" value="Chromosome 3"/>
</dbReference>
<reference evidence="1" key="1">
    <citation type="submission" date="2024-04" db="EMBL/GenBank/DDBJ databases">
        <authorList>
            <consortium name="Molecular Ecology Group"/>
        </authorList>
    </citation>
    <scope>NUCLEOTIDE SEQUENCE</scope>
</reference>
<protein>
    <submittedName>
        <fullName evidence="1">Uncharacterized protein</fullName>
    </submittedName>
</protein>
<evidence type="ECO:0000313" key="2">
    <source>
        <dbReference type="Proteomes" id="UP001497644"/>
    </source>
</evidence>
<gene>
    <name evidence="1" type="ORF">LPLAT_LOCUS7324</name>
</gene>
<sequence>MLAKHFGYFREDMTVFLDKNASEEAIGTASEKIIAILYGAKINDTCLANNKCRFICFAKQFKKSTFTPSCLPPTADAARLHGKRVYYQIQQWYEQTLNPLE</sequence>
<evidence type="ECO:0000313" key="1">
    <source>
        <dbReference type="EMBL" id="CAL1681239.1"/>
    </source>
</evidence>
<name>A0AAV2NLU3_9HYME</name>
<proteinExistence type="predicted"/>
<keyword evidence="2" id="KW-1185">Reference proteome</keyword>
<organism evidence="1 2">
    <name type="scientific">Lasius platythorax</name>
    <dbReference type="NCBI Taxonomy" id="488582"/>
    <lineage>
        <taxon>Eukaryota</taxon>
        <taxon>Metazoa</taxon>
        <taxon>Ecdysozoa</taxon>
        <taxon>Arthropoda</taxon>
        <taxon>Hexapoda</taxon>
        <taxon>Insecta</taxon>
        <taxon>Pterygota</taxon>
        <taxon>Neoptera</taxon>
        <taxon>Endopterygota</taxon>
        <taxon>Hymenoptera</taxon>
        <taxon>Apocrita</taxon>
        <taxon>Aculeata</taxon>
        <taxon>Formicoidea</taxon>
        <taxon>Formicidae</taxon>
        <taxon>Formicinae</taxon>
        <taxon>Lasius</taxon>
        <taxon>Lasius</taxon>
    </lineage>
</organism>
<accession>A0AAV2NLU3</accession>